<dbReference type="EMBL" id="FNHG01000016">
    <property type="protein sequence ID" value="SDM63633.1"/>
    <property type="molecule type" value="Genomic_DNA"/>
</dbReference>
<evidence type="ECO:0000313" key="3">
    <source>
        <dbReference type="Proteomes" id="UP000199759"/>
    </source>
</evidence>
<reference evidence="2 3" key="1">
    <citation type="submission" date="2016-10" db="EMBL/GenBank/DDBJ databases">
        <authorList>
            <person name="de Groot N.N."/>
        </authorList>
    </citation>
    <scope>NUCLEOTIDE SEQUENCE [LARGE SCALE GENOMIC DNA]</scope>
    <source>
        <strain evidence="2 3">DSM 16077</strain>
    </source>
</reference>
<feature type="transmembrane region" description="Helical" evidence="1">
    <location>
        <begin position="6"/>
        <end position="26"/>
    </location>
</feature>
<evidence type="ECO:0000313" key="2">
    <source>
        <dbReference type="EMBL" id="SDM63633.1"/>
    </source>
</evidence>
<keyword evidence="3" id="KW-1185">Reference proteome</keyword>
<gene>
    <name evidence="2" type="ORF">SAMN04488568_11674</name>
</gene>
<dbReference type="AlphaFoldDB" id="A0A1G9UUQ6"/>
<organism evidence="2 3">
    <name type="scientific">Maricaulis salignorans</name>
    <dbReference type="NCBI Taxonomy" id="144026"/>
    <lineage>
        <taxon>Bacteria</taxon>
        <taxon>Pseudomonadati</taxon>
        <taxon>Pseudomonadota</taxon>
        <taxon>Alphaproteobacteria</taxon>
        <taxon>Maricaulales</taxon>
        <taxon>Maricaulaceae</taxon>
        <taxon>Maricaulis</taxon>
    </lineage>
</organism>
<dbReference type="Proteomes" id="UP000199759">
    <property type="component" value="Unassembled WGS sequence"/>
</dbReference>
<protein>
    <submittedName>
        <fullName evidence="2">Uncharacterized protein</fullName>
    </submittedName>
</protein>
<accession>A0A1G9UUQ6</accession>
<name>A0A1G9UUQ6_9PROT</name>
<keyword evidence="1" id="KW-1133">Transmembrane helix</keyword>
<sequence length="41" mass="4329">MIVIDAPLIFALSSMIAAVASLIWAIRRDPKSDLGSVKDGS</sequence>
<proteinExistence type="predicted"/>
<keyword evidence="1" id="KW-0472">Membrane</keyword>
<evidence type="ECO:0000256" key="1">
    <source>
        <dbReference type="SAM" id="Phobius"/>
    </source>
</evidence>
<keyword evidence="1" id="KW-0812">Transmembrane</keyword>